<feature type="domain" description="DDE Tnp4" evidence="3">
    <location>
        <begin position="151"/>
        <end position="246"/>
    </location>
</feature>
<dbReference type="InterPro" id="IPR027806">
    <property type="entry name" value="HARBI1_dom"/>
</dbReference>
<reference evidence="4 5" key="1">
    <citation type="submission" date="2018-08" db="EMBL/GenBank/DDBJ databases">
        <title>Genomic investigation of the strawberry pathogen Phytophthora fragariae indicates pathogenicity is determined by transcriptional variation in three key races.</title>
        <authorList>
            <person name="Adams T.M."/>
            <person name="Armitage A.D."/>
            <person name="Sobczyk M.K."/>
            <person name="Bates H.J."/>
            <person name="Dunwell J.M."/>
            <person name="Nellist C.F."/>
            <person name="Harrison R.J."/>
        </authorList>
    </citation>
    <scope>NUCLEOTIDE SEQUENCE [LARGE SCALE GENOMIC DNA]</scope>
    <source>
        <strain evidence="4 5">NOV-9</strain>
    </source>
</reference>
<evidence type="ECO:0000313" key="4">
    <source>
        <dbReference type="EMBL" id="KAE8933681.1"/>
    </source>
</evidence>
<evidence type="ECO:0000259" key="3">
    <source>
        <dbReference type="Pfam" id="PF13359"/>
    </source>
</evidence>
<dbReference type="Pfam" id="PF13359">
    <property type="entry name" value="DDE_Tnp_4"/>
    <property type="match status" value="1"/>
</dbReference>
<dbReference type="Proteomes" id="UP000429523">
    <property type="component" value="Unassembled WGS sequence"/>
</dbReference>
<organism evidence="4 5">
    <name type="scientific">Phytophthora fragariae</name>
    <dbReference type="NCBI Taxonomy" id="53985"/>
    <lineage>
        <taxon>Eukaryota</taxon>
        <taxon>Sar</taxon>
        <taxon>Stramenopiles</taxon>
        <taxon>Oomycota</taxon>
        <taxon>Peronosporomycetes</taxon>
        <taxon>Peronosporales</taxon>
        <taxon>Peronosporaceae</taxon>
        <taxon>Phytophthora</taxon>
    </lineage>
</organism>
<accession>A0A6A3EP74</accession>
<sequence length="312" mass="35676">MAVALMDEENDELLNDNLTADSDLRLISDVDDVSEMLQLVQSSRYLVYRERAISATQFHADIFLQTTPNSRFRTRTRMDKDSFKLVVDEIKDNPVFYNRSPFAHAPVWLQLAVALDRFGHYGSGASLNRSQELWDIRKGTADDYTDRVFKALNELSSRGENLLADSAYPADLTPNTIVPAYKSKSRGTDIADFNTCVSHARVVNEHTIGVFINRWGSLKELRTQLNGDEDMNHILKWMSAYVILHNMLIEFNDEWSDDECSSSEEEDDIMDDDFASGDNDPFLFRRGIKRRAIRKVRQPGGILWLRAHESAA</sequence>
<comment type="caution">
    <text evidence="4">The sequence shown here is derived from an EMBL/GenBank/DDBJ whole genome shotgun (WGS) entry which is preliminary data.</text>
</comment>
<evidence type="ECO:0000313" key="5">
    <source>
        <dbReference type="Proteomes" id="UP000429523"/>
    </source>
</evidence>
<evidence type="ECO:0000256" key="1">
    <source>
        <dbReference type="ARBA" id="ARBA00001968"/>
    </source>
</evidence>
<evidence type="ECO:0000256" key="2">
    <source>
        <dbReference type="ARBA" id="ARBA00022723"/>
    </source>
</evidence>
<dbReference type="EMBL" id="QXGF01000988">
    <property type="protein sequence ID" value="KAE8933681.1"/>
    <property type="molecule type" value="Genomic_DNA"/>
</dbReference>
<comment type="cofactor">
    <cofactor evidence="1">
        <name>a divalent metal cation</name>
        <dbReference type="ChEBI" id="CHEBI:60240"/>
    </cofactor>
</comment>
<proteinExistence type="predicted"/>
<dbReference type="GO" id="GO:0046872">
    <property type="term" value="F:metal ion binding"/>
    <property type="evidence" value="ECO:0007669"/>
    <property type="project" value="UniProtKB-KW"/>
</dbReference>
<keyword evidence="2" id="KW-0479">Metal-binding</keyword>
<gene>
    <name evidence="4" type="ORF">PF009_g16320</name>
</gene>
<name>A0A6A3EP74_9STRA</name>
<protein>
    <recommendedName>
        <fullName evidence="3">DDE Tnp4 domain-containing protein</fullName>
    </recommendedName>
</protein>
<dbReference type="AlphaFoldDB" id="A0A6A3EP74"/>